<dbReference type="GO" id="GO:0009584">
    <property type="term" value="P:detection of visible light"/>
    <property type="evidence" value="ECO:0007669"/>
    <property type="project" value="InterPro"/>
</dbReference>
<dbReference type="PANTHER" id="PTHR42878">
    <property type="entry name" value="TWO-COMPONENT HISTIDINE KINASE"/>
    <property type="match status" value="1"/>
</dbReference>
<dbReference type="InterPro" id="IPR003018">
    <property type="entry name" value="GAF"/>
</dbReference>
<dbReference type="Pfam" id="PF02518">
    <property type="entry name" value="HATPase_c"/>
    <property type="match status" value="1"/>
</dbReference>
<dbReference type="InterPro" id="IPR013515">
    <property type="entry name" value="Phytochrome_cen-reg"/>
</dbReference>
<feature type="region of interest" description="Disordered" evidence="12">
    <location>
        <begin position="718"/>
        <end position="740"/>
    </location>
</feature>
<dbReference type="InterPro" id="IPR005467">
    <property type="entry name" value="His_kinase_dom"/>
</dbReference>
<evidence type="ECO:0000256" key="5">
    <source>
        <dbReference type="ARBA" id="ARBA00022543"/>
    </source>
</evidence>
<keyword evidence="11" id="KW-0675">Receptor</keyword>
<dbReference type="InterPro" id="IPR013654">
    <property type="entry name" value="PAS_2"/>
</dbReference>
<dbReference type="Gene3D" id="3.30.450.20">
    <property type="entry name" value="PAS domain"/>
    <property type="match status" value="1"/>
</dbReference>
<dbReference type="InterPro" id="IPR001294">
    <property type="entry name" value="Phytochrome"/>
</dbReference>
<dbReference type="CDD" id="cd00082">
    <property type="entry name" value="HisKA"/>
    <property type="match status" value="1"/>
</dbReference>
<evidence type="ECO:0000256" key="9">
    <source>
        <dbReference type="ARBA" id="ARBA00022777"/>
    </source>
</evidence>
<dbReference type="InterPro" id="IPR016132">
    <property type="entry name" value="Phyto_chromo_attachment"/>
</dbReference>
<keyword evidence="7" id="KW-0716">Sensory transduction</keyword>
<evidence type="ECO:0000256" key="2">
    <source>
        <dbReference type="ARBA" id="ARBA00004429"/>
    </source>
</evidence>
<dbReference type="FunFam" id="3.30.565.10:FF:000006">
    <property type="entry name" value="Sensor histidine kinase WalK"/>
    <property type="match status" value="1"/>
</dbReference>
<dbReference type="SMART" id="SM00065">
    <property type="entry name" value="GAF"/>
    <property type="match status" value="1"/>
</dbReference>
<evidence type="ECO:0000256" key="6">
    <source>
        <dbReference type="ARBA" id="ARBA00022553"/>
    </source>
</evidence>
<dbReference type="Gene3D" id="3.30.565.10">
    <property type="entry name" value="Histidine kinase-like ATPase, C-terminal domain"/>
    <property type="match status" value="1"/>
</dbReference>
<dbReference type="Gene3D" id="1.10.287.130">
    <property type="match status" value="1"/>
</dbReference>
<dbReference type="SUPFAM" id="SSF55781">
    <property type="entry name" value="GAF domain-like"/>
    <property type="match status" value="2"/>
</dbReference>
<name>A0A934WMD1_9BURK</name>
<dbReference type="InterPro" id="IPR036097">
    <property type="entry name" value="HisK_dim/P_sf"/>
</dbReference>
<dbReference type="EC" id="2.7.13.3" evidence="4"/>
<accession>A0A934WMD1</accession>
<dbReference type="SMART" id="SM00387">
    <property type="entry name" value="HATPase_c"/>
    <property type="match status" value="1"/>
</dbReference>
<feature type="domain" description="Histidine kinase" evidence="14">
    <location>
        <begin position="508"/>
        <end position="723"/>
    </location>
</feature>
<dbReference type="GO" id="GO:0030295">
    <property type="term" value="F:protein kinase activator activity"/>
    <property type="evidence" value="ECO:0007669"/>
    <property type="project" value="TreeGrafter"/>
</dbReference>
<dbReference type="Proteomes" id="UP000630528">
    <property type="component" value="Unassembled WGS sequence"/>
</dbReference>
<organism evidence="15 16">
    <name type="scientific">Ramlibacter ginsenosidimutans</name>
    <dbReference type="NCBI Taxonomy" id="502333"/>
    <lineage>
        <taxon>Bacteria</taxon>
        <taxon>Pseudomonadati</taxon>
        <taxon>Pseudomonadota</taxon>
        <taxon>Betaproteobacteria</taxon>
        <taxon>Burkholderiales</taxon>
        <taxon>Comamonadaceae</taxon>
        <taxon>Ramlibacter</taxon>
    </lineage>
</organism>
<dbReference type="InterPro" id="IPR035965">
    <property type="entry name" value="PAS-like_dom_sf"/>
</dbReference>
<dbReference type="InterPro" id="IPR036890">
    <property type="entry name" value="HATPase_C_sf"/>
</dbReference>
<dbReference type="InterPro" id="IPR043150">
    <property type="entry name" value="Phytochrome_PHY_sf"/>
</dbReference>
<dbReference type="InterPro" id="IPR003661">
    <property type="entry name" value="HisK_dim/P_dom"/>
</dbReference>
<dbReference type="RefSeq" id="WP_201173643.1">
    <property type="nucleotide sequence ID" value="NZ_JAEPWM010000007.1"/>
</dbReference>
<evidence type="ECO:0000313" key="16">
    <source>
        <dbReference type="Proteomes" id="UP000630528"/>
    </source>
</evidence>
<dbReference type="PROSITE" id="PS50046">
    <property type="entry name" value="PHYTOCHROME_2"/>
    <property type="match status" value="1"/>
</dbReference>
<dbReference type="PROSITE" id="PS50109">
    <property type="entry name" value="HIS_KIN"/>
    <property type="match status" value="1"/>
</dbReference>
<dbReference type="Pfam" id="PF01590">
    <property type="entry name" value="GAF"/>
    <property type="match status" value="1"/>
</dbReference>
<evidence type="ECO:0000256" key="10">
    <source>
        <dbReference type="ARBA" id="ARBA00022991"/>
    </source>
</evidence>
<dbReference type="Pfam" id="PF08446">
    <property type="entry name" value="PAS_2"/>
    <property type="match status" value="1"/>
</dbReference>
<evidence type="ECO:0000313" key="15">
    <source>
        <dbReference type="EMBL" id="MBK6007669.1"/>
    </source>
</evidence>
<evidence type="ECO:0000256" key="11">
    <source>
        <dbReference type="ARBA" id="ARBA00023170"/>
    </source>
</evidence>
<protein>
    <recommendedName>
        <fullName evidence="4">histidine kinase</fullName>
        <ecNumber evidence="4">2.7.13.3</ecNumber>
    </recommendedName>
</protein>
<sequence>MSALPLPDLSQCASEPIRVPGAIQPHGRVVVLAPHTGRLLAYSANWESEQQAQEALAILPVDSGRLRTGNGPAWIGSLPFAGRTWDAAAHWQGERVIVEYEPAGPAASMVAPIYAVARDLLPMLQLADSVPALCETVAREMKRLTGFGRCLIYRFDSDGHGEVLAERLDRGYHSYLGHRFPASDIPAQARELYRVNHIRLIPDANYDPVPLLAAQGAPDPAGTDLSFTALRSVSPVHLEYMRNMGTLASMSVSLVVGGRLWGLISCHDHAPRHLPFQTRVACEHVGRLLSLQIQAQEDNAEVAQRLALHQRVLTMVALMAESDGTLQRLVEPELGLPQLAAASGAAVVLNDSCWTIGEVPPVDAIRQLAHWIVGRNEDLFSTDRLPEVWAPGEALLPGCAGVLAVSISQVHRHVVLWFRPEIVQTIRWAGDPRKTLPSAGRIHPRQSFDSWQEHVRGRSAPWAAAQHAAVAELRLALLALVLRRAEEMAGHAVELGRVNKELEAFSYTVSHDLRAPMRHIAGYVDLVMEDNASKLDARSQRYLQHVKDAASYAGQLVDALLDFSRLGRSGLKPSLVDTQVLVEDLVEELRQQERGRTIEWDVAPRLPRLWADPLLLQVAVRNLLANAVKYTRGRTPARVAIAAISLPEGSGLEISDNGVGFPMKYVNKLFGVFQRLHRTEDFDGTGIGLANVKRIVERHEGRVWARGEPDRGATFGFVLPPRPNNNEAAPGGPTRTEEPS</sequence>
<evidence type="ECO:0000256" key="1">
    <source>
        <dbReference type="ARBA" id="ARBA00000085"/>
    </source>
</evidence>
<comment type="subcellular location">
    <subcellularLocation>
        <location evidence="2">Cell inner membrane</location>
        <topology evidence="2">Multi-pass membrane protein</topology>
    </subcellularLocation>
</comment>
<dbReference type="GO" id="GO:0005886">
    <property type="term" value="C:plasma membrane"/>
    <property type="evidence" value="ECO:0007669"/>
    <property type="project" value="UniProtKB-SubCell"/>
</dbReference>
<keyword evidence="10" id="KW-0157">Chromophore</keyword>
<comment type="similarity">
    <text evidence="3">In the N-terminal section; belongs to the phytochrome family.</text>
</comment>
<evidence type="ECO:0000256" key="4">
    <source>
        <dbReference type="ARBA" id="ARBA00012438"/>
    </source>
</evidence>
<dbReference type="SUPFAM" id="SSF47384">
    <property type="entry name" value="Homodimeric domain of signal transducing histidine kinase"/>
    <property type="match status" value="1"/>
</dbReference>
<dbReference type="AlphaFoldDB" id="A0A934WMD1"/>
<dbReference type="SUPFAM" id="SSF55874">
    <property type="entry name" value="ATPase domain of HSP90 chaperone/DNA topoisomerase II/histidine kinase"/>
    <property type="match status" value="1"/>
</dbReference>
<evidence type="ECO:0000256" key="8">
    <source>
        <dbReference type="ARBA" id="ARBA00022679"/>
    </source>
</evidence>
<feature type="domain" description="Phytochrome chromophore attachment site" evidence="13">
    <location>
        <begin position="129"/>
        <end position="287"/>
    </location>
</feature>
<dbReference type="Pfam" id="PF00512">
    <property type="entry name" value="HisKA"/>
    <property type="match status" value="1"/>
</dbReference>
<evidence type="ECO:0000256" key="12">
    <source>
        <dbReference type="SAM" id="MobiDB-lite"/>
    </source>
</evidence>
<keyword evidence="16" id="KW-1185">Reference proteome</keyword>
<keyword evidence="8" id="KW-0808">Transferase</keyword>
<dbReference type="Pfam" id="PF00360">
    <property type="entry name" value="PHY"/>
    <property type="match status" value="1"/>
</dbReference>
<dbReference type="SMART" id="SM00388">
    <property type="entry name" value="HisKA"/>
    <property type="match status" value="1"/>
</dbReference>
<keyword evidence="6" id="KW-0597">Phosphoprotein</keyword>
<dbReference type="GO" id="GO:0007234">
    <property type="term" value="P:osmosensory signaling via phosphorelay pathway"/>
    <property type="evidence" value="ECO:0007669"/>
    <property type="project" value="TreeGrafter"/>
</dbReference>
<dbReference type="GO" id="GO:0006355">
    <property type="term" value="P:regulation of DNA-templated transcription"/>
    <property type="evidence" value="ECO:0007669"/>
    <property type="project" value="InterPro"/>
</dbReference>
<dbReference type="InterPro" id="IPR050351">
    <property type="entry name" value="BphY/WalK/GraS-like"/>
</dbReference>
<dbReference type="Gene3D" id="3.30.450.270">
    <property type="match status" value="1"/>
</dbReference>
<gene>
    <name evidence="15" type="ORF">JJB11_16335</name>
</gene>
<evidence type="ECO:0000259" key="14">
    <source>
        <dbReference type="PROSITE" id="PS50109"/>
    </source>
</evidence>
<evidence type="ECO:0000256" key="3">
    <source>
        <dbReference type="ARBA" id="ARBA00006402"/>
    </source>
</evidence>
<dbReference type="InterPro" id="IPR003594">
    <property type="entry name" value="HATPase_dom"/>
</dbReference>
<dbReference type="Gene3D" id="3.30.450.40">
    <property type="match status" value="1"/>
</dbReference>
<dbReference type="GO" id="GO:0009881">
    <property type="term" value="F:photoreceptor activity"/>
    <property type="evidence" value="ECO:0007669"/>
    <property type="project" value="UniProtKB-KW"/>
</dbReference>
<reference evidence="15" key="2">
    <citation type="submission" date="2021-01" db="EMBL/GenBank/DDBJ databases">
        <authorList>
            <person name="Kang M."/>
        </authorList>
    </citation>
    <scope>NUCLEOTIDE SEQUENCE</scope>
    <source>
        <strain evidence="15">KACC 17527</strain>
    </source>
</reference>
<evidence type="ECO:0000256" key="7">
    <source>
        <dbReference type="ARBA" id="ARBA00022606"/>
    </source>
</evidence>
<dbReference type="EMBL" id="JAEPWM010000007">
    <property type="protein sequence ID" value="MBK6007669.1"/>
    <property type="molecule type" value="Genomic_DNA"/>
</dbReference>
<comment type="catalytic activity">
    <reaction evidence="1">
        <text>ATP + protein L-histidine = ADP + protein N-phospho-L-histidine.</text>
        <dbReference type="EC" id="2.7.13.3"/>
    </reaction>
</comment>
<keyword evidence="5" id="KW-0600">Photoreceptor protein</keyword>
<dbReference type="SUPFAM" id="SSF55785">
    <property type="entry name" value="PYP-like sensor domain (PAS domain)"/>
    <property type="match status" value="1"/>
</dbReference>
<dbReference type="InterPro" id="IPR029016">
    <property type="entry name" value="GAF-like_dom_sf"/>
</dbReference>
<keyword evidence="9" id="KW-0418">Kinase</keyword>
<evidence type="ECO:0000259" key="13">
    <source>
        <dbReference type="PROSITE" id="PS50046"/>
    </source>
</evidence>
<dbReference type="PANTHER" id="PTHR42878:SF15">
    <property type="entry name" value="BACTERIOPHYTOCHROME"/>
    <property type="match status" value="1"/>
</dbReference>
<proteinExistence type="inferred from homology"/>
<dbReference type="PRINTS" id="PR01033">
    <property type="entry name" value="PHYTOCHROME"/>
</dbReference>
<dbReference type="GO" id="GO:0000156">
    <property type="term" value="F:phosphorelay response regulator activity"/>
    <property type="evidence" value="ECO:0007669"/>
    <property type="project" value="TreeGrafter"/>
</dbReference>
<reference evidence="15" key="1">
    <citation type="journal article" date="2012" name="J. Microbiol. Biotechnol.">
        <title>Ramlibacter ginsenosidimutans sp. nov., with ginsenoside-converting activity.</title>
        <authorList>
            <person name="Wang L."/>
            <person name="An D.S."/>
            <person name="Kim S.G."/>
            <person name="Jin F.X."/>
            <person name="Kim S.C."/>
            <person name="Lee S.T."/>
            <person name="Im W.T."/>
        </authorList>
    </citation>
    <scope>NUCLEOTIDE SEQUENCE</scope>
    <source>
        <strain evidence="15">KACC 17527</strain>
    </source>
</reference>
<dbReference type="GO" id="GO:0000155">
    <property type="term" value="F:phosphorelay sensor kinase activity"/>
    <property type="evidence" value="ECO:0007669"/>
    <property type="project" value="InterPro"/>
</dbReference>
<comment type="caution">
    <text evidence="15">The sequence shown here is derived from an EMBL/GenBank/DDBJ whole genome shotgun (WGS) entry which is preliminary data.</text>
</comment>